<dbReference type="SFLD" id="SFLDF00562">
    <property type="entry name" value="HemN-like__clustered_with_heat"/>
    <property type="match status" value="1"/>
</dbReference>
<dbReference type="GO" id="GO:0046872">
    <property type="term" value="F:metal ion binding"/>
    <property type="evidence" value="ECO:0007669"/>
    <property type="project" value="UniProtKB-UniRule"/>
</dbReference>
<comment type="similarity">
    <text evidence="1">Belongs to the anaerobic coproporphyrinogen-III oxidase family. HemW subfamily.</text>
</comment>
<dbReference type="PANTHER" id="PTHR13932:SF5">
    <property type="entry name" value="RADICAL S-ADENOSYL METHIONINE DOMAIN-CONTAINING PROTEIN 1, MITOCHONDRIAL"/>
    <property type="match status" value="1"/>
</dbReference>
<evidence type="ECO:0000256" key="9">
    <source>
        <dbReference type="RuleBase" id="RU364116"/>
    </source>
</evidence>
<dbReference type="PROSITE" id="PS51918">
    <property type="entry name" value="RADICAL_SAM"/>
    <property type="match status" value="1"/>
</dbReference>
<dbReference type="Pfam" id="PF06969">
    <property type="entry name" value="HemN_C"/>
    <property type="match status" value="1"/>
</dbReference>
<dbReference type="PANTHER" id="PTHR13932">
    <property type="entry name" value="COPROPORPHYRINIGEN III OXIDASE"/>
    <property type="match status" value="1"/>
</dbReference>
<keyword evidence="6 9" id="KW-0408">Iron</keyword>
<evidence type="ECO:0000256" key="3">
    <source>
        <dbReference type="ARBA" id="ARBA00022617"/>
    </source>
</evidence>
<dbReference type="GO" id="GO:0005737">
    <property type="term" value="C:cytoplasm"/>
    <property type="evidence" value="ECO:0007669"/>
    <property type="project" value="UniProtKB-SubCell"/>
</dbReference>
<proteinExistence type="inferred from homology"/>
<keyword evidence="12" id="KW-1185">Reference proteome</keyword>
<feature type="domain" description="Radical SAM core" evidence="10">
    <location>
        <begin position="9"/>
        <end position="246"/>
    </location>
</feature>
<dbReference type="GO" id="GO:0004109">
    <property type="term" value="F:coproporphyrinogen oxidase activity"/>
    <property type="evidence" value="ECO:0007669"/>
    <property type="project" value="InterPro"/>
</dbReference>
<evidence type="ECO:0000313" key="11">
    <source>
        <dbReference type="EMBL" id="CEG23012.1"/>
    </source>
</evidence>
<dbReference type="Pfam" id="PF04055">
    <property type="entry name" value="Radical_SAM"/>
    <property type="match status" value="1"/>
</dbReference>
<evidence type="ECO:0000256" key="6">
    <source>
        <dbReference type="ARBA" id="ARBA00023004"/>
    </source>
</evidence>
<protein>
    <recommendedName>
        <fullName evidence="2 9">Heme chaperone HemW</fullName>
    </recommendedName>
</protein>
<dbReference type="InterPro" id="IPR006638">
    <property type="entry name" value="Elp3/MiaA/NifB-like_rSAM"/>
</dbReference>
<sequence length="391" mass="44628">MRLLFLLERRNTMVKGLYIHIPFCHQICHYCDFNKVFFKDQPVDAYIDSLGKELALWKQEGALDKPLETIFLGGGTPTSLDPDQLKKLLGYIHEYVPMAEKLEWTSEANPDELTKEKMEVLFAGGVNRLSMGVQTFDADLLQRLGRTHSNQDVHRAVKEAREVGFTNISFDLMYGLPGQTMAQWEDTLKQAFAFDLPHFSAYSLIIEPKTVFYNLMTKGKLNAVTEDLEADMYEKLMAEMEQRGLKQYEISNFGRPGFQSRHNLIYWDNEEYIGAGAGAHGYVRGIRYSNAGPLKKYMGPLDEGNRPLLSTHEVPMNEQMEEEMFLGLRKTAGVSLAHFQEKFGRSLEEVYGEIIAAEIGKKNLAIEEGRIKLTKHGRFVGNEVFEKFLLA</sequence>
<dbReference type="Proteomes" id="UP000043699">
    <property type="component" value="Unassembled WGS sequence"/>
</dbReference>
<dbReference type="InterPro" id="IPR004559">
    <property type="entry name" value="HemW-like"/>
</dbReference>
<gene>
    <name evidence="11" type="primary">hemN</name>
    <name evidence="11" type="ORF">BN1080_01951</name>
</gene>
<dbReference type="SMART" id="SM00729">
    <property type="entry name" value="Elp3"/>
    <property type="match status" value="1"/>
</dbReference>
<keyword evidence="4 9" id="KW-0949">S-adenosyl-L-methionine</keyword>
<dbReference type="Gene3D" id="3.20.20.70">
    <property type="entry name" value="Aldolase class I"/>
    <property type="match status" value="1"/>
</dbReference>
<reference evidence="11 12" key="1">
    <citation type="submission" date="2014-09" db="EMBL/GenBank/DDBJ databases">
        <authorList>
            <person name="Urmite Genomes Urmite Genomes"/>
        </authorList>
    </citation>
    <scope>NUCLEOTIDE SEQUENCE [LARGE SCALE GENOMIC DNA]</scope>
    <source>
        <strain evidence="11 12">ES2</strain>
    </source>
</reference>
<keyword evidence="9" id="KW-0004">4Fe-4S</keyword>
<dbReference type="InterPro" id="IPR013785">
    <property type="entry name" value="Aldolase_TIM"/>
</dbReference>
<dbReference type="CDD" id="cd01335">
    <property type="entry name" value="Radical_SAM"/>
    <property type="match status" value="1"/>
</dbReference>
<name>A0A098EMJ0_9BACL</name>
<evidence type="ECO:0000259" key="10">
    <source>
        <dbReference type="PROSITE" id="PS51918"/>
    </source>
</evidence>
<organism evidence="11 12">
    <name type="scientific">Planococcus massiliensis</name>
    <dbReference type="NCBI Taxonomy" id="1499687"/>
    <lineage>
        <taxon>Bacteria</taxon>
        <taxon>Bacillati</taxon>
        <taxon>Bacillota</taxon>
        <taxon>Bacilli</taxon>
        <taxon>Bacillales</taxon>
        <taxon>Caryophanaceae</taxon>
        <taxon>Planococcus</taxon>
    </lineage>
</organism>
<dbReference type="NCBIfam" id="TIGR00539">
    <property type="entry name" value="hemN_rel"/>
    <property type="match status" value="1"/>
</dbReference>
<dbReference type="InterPro" id="IPR010723">
    <property type="entry name" value="HemN_C"/>
</dbReference>
<dbReference type="SFLD" id="SFLDF00288">
    <property type="entry name" value="HemN-like__clustered_with_nucl"/>
    <property type="match status" value="1"/>
</dbReference>
<keyword evidence="7 9" id="KW-0411">Iron-sulfur</keyword>
<keyword evidence="5 9" id="KW-0479">Metal-binding</keyword>
<evidence type="ECO:0000256" key="5">
    <source>
        <dbReference type="ARBA" id="ARBA00022723"/>
    </source>
</evidence>
<evidence type="ECO:0000256" key="8">
    <source>
        <dbReference type="ARBA" id="ARBA00023186"/>
    </source>
</evidence>
<dbReference type="InterPro" id="IPR058240">
    <property type="entry name" value="rSAM_sf"/>
</dbReference>
<evidence type="ECO:0000256" key="7">
    <source>
        <dbReference type="ARBA" id="ARBA00023014"/>
    </source>
</evidence>
<evidence type="ECO:0000256" key="4">
    <source>
        <dbReference type="ARBA" id="ARBA00022691"/>
    </source>
</evidence>
<evidence type="ECO:0000256" key="1">
    <source>
        <dbReference type="ARBA" id="ARBA00006100"/>
    </source>
</evidence>
<dbReference type="GO" id="GO:0051539">
    <property type="term" value="F:4 iron, 4 sulfur cluster binding"/>
    <property type="evidence" value="ECO:0007669"/>
    <property type="project" value="UniProtKB-UniRule"/>
</dbReference>
<dbReference type="STRING" id="1499687.BN1080_01951"/>
<dbReference type="EMBL" id="CCXS01000001">
    <property type="protein sequence ID" value="CEG23012.1"/>
    <property type="molecule type" value="Genomic_DNA"/>
</dbReference>
<keyword evidence="9" id="KW-0963">Cytoplasm</keyword>
<dbReference type="SFLD" id="SFLDG01082">
    <property type="entry name" value="B12-binding_domain_containing"/>
    <property type="match status" value="1"/>
</dbReference>
<dbReference type="AlphaFoldDB" id="A0A098EMJ0"/>
<evidence type="ECO:0000313" key="12">
    <source>
        <dbReference type="Proteomes" id="UP000043699"/>
    </source>
</evidence>
<keyword evidence="8 9" id="KW-0143">Chaperone</keyword>
<evidence type="ECO:0000256" key="2">
    <source>
        <dbReference type="ARBA" id="ARBA00017228"/>
    </source>
</evidence>
<dbReference type="SFLD" id="SFLDS00029">
    <property type="entry name" value="Radical_SAM"/>
    <property type="match status" value="1"/>
</dbReference>
<dbReference type="SUPFAM" id="SSF102114">
    <property type="entry name" value="Radical SAM enzymes"/>
    <property type="match status" value="1"/>
</dbReference>
<dbReference type="SFLD" id="SFLDG01065">
    <property type="entry name" value="anaerobic_coproporphyrinogen-I"/>
    <property type="match status" value="1"/>
</dbReference>
<comment type="subcellular location">
    <subcellularLocation>
        <location evidence="9">Cytoplasm</location>
    </subcellularLocation>
</comment>
<dbReference type="InterPro" id="IPR034505">
    <property type="entry name" value="Coproporphyrinogen-III_oxidase"/>
</dbReference>
<dbReference type="InterPro" id="IPR007197">
    <property type="entry name" value="rSAM"/>
</dbReference>
<dbReference type="GO" id="GO:0006779">
    <property type="term" value="P:porphyrin-containing compound biosynthetic process"/>
    <property type="evidence" value="ECO:0007669"/>
    <property type="project" value="InterPro"/>
</dbReference>
<accession>A0A098EMJ0</accession>
<keyword evidence="3 9" id="KW-0349">Heme</keyword>
<comment type="function">
    <text evidence="9">Probably acts as a heme chaperone, transferring heme to an unknown acceptor. Binds one molecule of heme per monomer, possibly covalently. Binds 1 [4Fe-4S] cluster. The cluster is coordinated with 3 cysteines and an exchangeable S-adenosyl-L-methionine.</text>
</comment>